<dbReference type="EMBL" id="JBAKAZ010000001">
    <property type="protein sequence ID" value="MEL0628016.1"/>
    <property type="molecule type" value="Genomic_DNA"/>
</dbReference>
<comment type="caution">
    <text evidence="8">The sequence shown here is derived from an EMBL/GenBank/DDBJ whole genome shotgun (WGS) entry which is preliminary data.</text>
</comment>
<comment type="subcellular location">
    <subcellularLocation>
        <location evidence="1">Cell membrane</location>
        <topology evidence="1">Multi-pass membrane protein</topology>
    </subcellularLocation>
</comment>
<dbReference type="PANTHER" id="PTHR33567">
    <property type="entry name" value="CHROMATE ION TRANSPORTER (EUROFUNG)"/>
    <property type="match status" value="1"/>
</dbReference>
<dbReference type="Proteomes" id="UP001369082">
    <property type="component" value="Unassembled WGS sequence"/>
</dbReference>
<keyword evidence="4 7" id="KW-0812">Transmembrane</keyword>
<reference evidence="8 9" key="1">
    <citation type="submission" date="2024-02" db="EMBL/GenBank/DDBJ databases">
        <title>Bacteria isolated from the canopy kelp, Nereocystis luetkeana.</title>
        <authorList>
            <person name="Pfister C.A."/>
            <person name="Younker I.T."/>
            <person name="Light S.H."/>
        </authorList>
    </citation>
    <scope>NUCLEOTIDE SEQUENCE [LARGE SCALE GENOMIC DNA]</scope>
    <source>
        <strain evidence="8 9">TI.1.05</strain>
    </source>
</reference>
<keyword evidence="5 7" id="KW-1133">Transmembrane helix</keyword>
<evidence type="ECO:0000256" key="1">
    <source>
        <dbReference type="ARBA" id="ARBA00004651"/>
    </source>
</evidence>
<comment type="similarity">
    <text evidence="2">Belongs to the chromate ion transporter (CHR) (TC 2.A.51) family.</text>
</comment>
<organism evidence="8 9">
    <name type="scientific">Psychromonas aquatilis</name>
    <dbReference type="NCBI Taxonomy" id="2005072"/>
    <lineage>
        <taxon>Bacteria</taxon>
        <taxon>Pseudomonadati</taxon>
        <taxon>Pseudomonadota</taxon>
        <taxon>Gammaproteobacteria</taxon>
        <taxon>Alteromonadales</taxon>
        <taxon>Psychromonadaceae</taxon>
        <taxon>Psychromonas</taxon>
    </lineage>
</organism>
<keyword evidence="3" id="KW-1003">Cell membrane</keyword>
<evidence type="ECO:0000256" key="5">
    <source>
        <dbReference type="ARBA" id="ARBA00022989"/>
    </source>
</evidence>
<sequence length="390" mass="42501">MWFVFKTFFILGCISFGGPAAHIAYFRETFVQRLSWLSERQYAEFVALSQFLPGPGSSQVGFAIGYHRAGLKGAISAFLGFTLPSILIMLVLVISAGQLADNTLFASVVHTLKLLAVVVVFDAVLIMYRNFCKETSSIFVCLFTACILLVFPSILSQIVVLVFAAVIGLLFLKATKLESPKKKRHCLIKSSFTCINYIPLLLFLALLLIPNLLFSLSPFFSVFSDFFHAGSLVFGGGHVVLPILQGMLTEQVTSDQFLSGYAIAQAVPGPMFTLATYLGYFILPNTPIAGALIATIAIFLPGFLLLLSCLKHWGRLAKNPCLAAVMNGVNAAVVGLLVTALYQPVFTSSVFSGLDMALVLIGFYLLKRQKLPVLYLVLTFAVFGVILNFI</sequence>
<feature type="transmembrane region" description="Helical" evidence="7">
    <location>
        <begin position="194"/>
        <end position="214"/>
    </location>
</feature>
<keyword evidence="9" id="KW-1185">Reference proteome</keyword>
<dbReference type="Pfam" id="PF02417">
    <property type="entry name" value="Chromate_transp"/>
    <property type="match status" value="2"/>
</dbReference>
<feature type="transmembrane region" description="Helical" evidence="7">
    <location>
        <begin position="7"/>
        <end position="25"/>
    </location>
</feature>
<dbReference type="PANTHER" id="PTHR33567:SF3">
    <property type="entry name" value="CHROMATE ION TRANSPORTER (EUROFUNG)"/>
    <property type="match status" value="1"/>
</dbReference>
<gene>
    <name evidence="8" type="primary">chrA</name>
    <name evidence="8" type="ORF">V6256_00225</name>
</gene>
<feature type="transmembrane region" description="Helical" evidence="7">
    <location>
        <begin position="157"/>
        <end position="174"/>
    </location>
</feature>
<keyword evidence="6 7" id="KW-0472">Membrane</keyword>
<feature type="transmembrane region" description="Helical" evidence="7">
    <location>
        <begin position="373"/>
        <end position="389"/>
    </location>
</feature>
<accession>A0ABU9GL26</accession>
<feature type="transmembrane region" description="Helical" evidence="7">
    <location>
        <begin position="104"/>
        <end position="128"/>
    </location>
</feature>
<evidence type="ECO:0000256" key="2">
    <source>
        <dbReference type="ARBA" id="ARBA00005262"/>
    </source>
</evidence>
<evidence type="ECO:0000256" key="3">
    <source>
        <dbReference type="ARBA" id="ARBA00022475"/>
    </source>
</evidence>
<name>A0ABU9GL26_9GAMM</name>
<feature type="transmembrane region" description="Helical" evidence="7">
    <location>
        <begin position="288"/>
        <end position="310"/>
    </location>
</feature>
<dbReference type="NCBIfam" id="TIGR00937">
    <property type="entry name" value="2A51"/>
    <property type="match status" value="1"/>
</dbReference>
<evidence type="ECO:0000313" key="9">
    <source>
        <dbReference type="Proteomes" id="UP001369082"/>
    </source>
</evidence>
<evidence type="ECO:0000256" key="4">
    <source>
        <dbReference type="ARBA" id="ARBA00022692"/>
    </source>
</evidence>
<dbReference type="PIRSF" id="PIRSF004810">
    <property type="entry name" value="ChrA"/>
    <property type="match status" value="1"/>
</dbReference>
<feature type="transmembrane region" description="Helical" evidence="7">
    <location>
        <begin position="226"/>
        <end position="248"/>
    </location>
</feature>
<feature type="transmembrane region" description="Helical" evidence="7">
    <location>
        <begin position="78"/>
        <end position="98"/>
    </location>
</feature>
<evidence type="ECO:0000256" key="7">
    <source>
        <dbReference type="SAM" id="Phobius"/>
    </source>
</evidence>
<feature type="transmembrane region" description="Helical" evidence="7">
    <location>
        <begin position="322"/>
        <end position="342"/>
    </location>
</feature>
<protein>
    <submittedName>
        <fullName evidence="8">Chromate efflux transporter</fullName>
    </submittedName>
</protein>
<dbReference type="InterPro" id="IPR003370">
    <property type="entry name" value="Chromate_transpt"/>
</dbReference>
<evidence type="ECO:0000313" key="8">
    <source>
        <dbReference type="EMBL" id="MEL0628016.1"/>
    </source>
</evidence>
<feature type="transmembrane region" description="Helical" evidence="7">
    <location>
        <begin position="260"/>
        <end position="282"/>
    </location>
</feature>
<dbReference type="RefSeq" id="WP_341595956.1">
    <property type="nucleotide sequence ID" value="NZ_JBAKAZ010000001.1"/>
</dbReference>
<proteinExistence type="inferred from homology"/>
<evidence type="ECO:0000256" key="6">
    <source>
        <dbReference type="ARBA" id="ARBA00023136"/>
    </source>
</evidence>
<dbReference type="InterPro" id="IPR014047">
    <property type="entry name" value="Chr_Tranpt_l_chain"/>
</dbReference>
<feature type="transmembrane region" description="Helical" evidence="7">
    <location>
        <begin position="348"/>
        <end position="366"/>
    </location>
</feature>